<comment type="caution">
    <text evidence="1">The sequence shown here is derived from an EMBL/GenBank/DDBJ whole genome shotgun (WGS) entry which is preliminary data.</text>
</comment>
<dbReference type="GeneID" id="64623109"/>
<gene>
    <name evidence="1" type="ORF">BJ212DRAFT_1202300</name>
</gene>
<evidence type="ECO:0000313" key="2">
    <source>
        <dbReference type="Proteomes" id="UP000807769"/>
    </source>
</evidence>
<name>A0A9P7DQQ3_9AGAM</name>
<protein>
    <submittedName>
        <fullName evidence="1">Uncharacterized protein</fullName>
    </submittedName>
</protein>
<dbReference type="AlphaFoldDB" id="A0A9P7DQQ3"/>
<dbReference type="RefSeq" id="XP_041185912.1">
    <property type="nucleotide sequence ID" value="XM_041329092.1"/>
</dbReference>
<reference evidence="1" key="1">
    <citation type="journal article" date="2020" name="New Phytol.">
        <title>Comparative genomics reveals dynamic genome evolution in host specialist ectomycorrhizal fungi.</title>
        <authorList>
            <person name="Lofgren L.A."/>
            <person name="Nguyen N.H."/>
            <person name="Vilgalys R."/>
            <person name="Ruytinx J."/>
            <person name="Liao H.L."/>
            <person name="Branco S."/>
            <person name="Kuo A."/>
            <person name="LaButti K."/>
            <person name="Lipzen A."/>
            <person name="Andreopoulos W."/>
            <person name="Pangilinan J."/>
            <person name="Riley R."/>
            <person name="Hundley H."/>
            <person name="Na H."/>
            <person name="Barry K."/>
            <person name="Grigoriev I.V."/>
            <person name="Stajich J.E."/>
            <person name="Kennedy P.G."/>
        </authorList>
    </citation>
    <scope>NUCLEOTIDE SEQUENCE</scope>
    <source>
        <strain evidence="1">MN1</strain>
    </source>
</reference>
<dbReference type="OrthoDB" id="3264327at2759"/>
<feature type="non-terminal residue" evidence="1">
    <location>
        <position position="1"/>
    </location>
</feature>
<dbReference type="EMBL" id="JABBWG010000111">
    <property type="protein sequence ID" value="KAG1800600.1"/>
    <property type="molecule type" value="Genomic_DNA"/>
</dbReference>
<evidence type="ECO:0000313" key="1">
    <source>
        <dbReference type="EMBL" id="KAG1800600.1"/>
    </source>
</evidence>
<sequence>NILSAVNVQHNCVSLSCGEFVSVNIQQECTEMTKTKTLLMHENTSCFVLNAHSLHNYALISQVIPHPLHMAMSLPYLPNSQEVQLKVA</sequence>
<proteinExistence type="predicted"/>
<accession>A0A9P7DQQ3</accession>
<dbReference type="Proteomes" id="UP000807769">
    <property type="component" value="Unassembled WGS sequence"/>
</dbReference>
<keyword evidence="2" id="KW-1185">Reference proteome</keyword>
<feature type="non-terminal residue" evidence="1">
    <location>
        <position position="88"/>
    </location>
</feature>
<organism evidence="1 2">
    <name type="scientific">Suillus subaureus</name>
    <dbReference type="NCBI Taxonomy" id="48587"/>
    <lineage>
        <taxon>Eukaryota</taxon>
        <taxon>Fungi</taxon>
        <taxon>Dikarya</taxon>
        <taxon>Basidiomycota</taxon>
        <taxon>Agaricomycotina</taxon>
        <taxon>Agaricomycetes</taxon>
        <taxon>Agaricomycetidae</taxon>
        <taxon>Boletales</taxon>
        <taxon>Suillineae</taxon>
        <taxon>Suillaceae</taxon>
        <taxon>Suillus</taxon>
    </lineage>
</organism>